<feature type="compositionally biased region" description="Basic and acidic residues" evidence="1">
    <location>
        <begin position="1"/>
        <end position="12"/>
    </location>
</feature>
<keyword evidence="3" id="KW-1185">Reference proteome</keyword>
<feature type="region of interest" description="Disordered" evidence="1">
    <location>
        <begin position="1"/>
        <end position="39"/>
    </location>
</feature>
<feature type="compositionally biased region" description="Basic residues" evidence="1">
    <location>
        <begin position="19"/>
        <end position="36"/>
    </location>
</feature>
<dbReference type="AlphaFoldDB" id="A0A401VXP5"/>
<reference evidence="2 3" key="1">
    <citation type="submission" date="2018-11" db="EMBL/GenBank/DDBJ databases">
        <title>Whole genome sequence of Streptomyces paromomycinus NBRC 15454(T).</title>
        <authorList>
            <person name="Komaki H."/>
            <person name="Tamura T."/>
        </authorList>
    </citation>
    <scope>NUCLEOTIDE SEQUENCE [LARGE SCALE GENOMIC DNA]</scope>
    <source>
        <strain evidence="2 3">NBRC 15454</strain>
    </source>
</reference>
<name>A0A401VXP5_STREY</name>
<sequence>MQERDTEQDHTECASSTKNRSRRRKYQRRQRPHVRNTRFSDDELTRVTAGAYAAGLTLAGFLARSALSAARDLGRTASTLAGEREIIAEFFAARRHLGRVGNNLNQLTRAINAGAHPPELDAVLAATERAVRRVQHATDQLLDQD</sequence>
<dbReference type="InterPro" id="IPR053842">
    <property type="entry name" value="NikA-like"/>
</dbReference>
<dbReference type="Proteomes" id="UP000286746">
    <property type="component" value="Unassembled WGS sequence"/>
</dbReference>
<evidence type="ECO:0000313" key="2">
    <source>
        <dbReference type="EMBL" id="GCD41816.1"/>
    </source>
</evidence>
<dbReference type="Pfam" id="PF21983">
    <property type="entry name" value="NikA-like"/>
    <property type="match status" value="1"/>
</dbReference>
<protein>
    <submittedName>
        <fullName evidence="2">Uncharacterized protein</fullName>
    </submittedName>
</protein>
<comment type="caution">
    <text evidence="2">The sequence shown here is derived from an EMBL/GenBank/DDBJ whole genome shotgun (WGS) entry which is preliminary data.</text>
</comment>
<accession>A0A401VXP5</accession>
<evidence type="ECO:0000313" key="3">
    <source>
        <dbReference type="Proteomes" id="UP000286746"/>
    </source>
</evidence>
<evidence type="ECO:0000256" key="1">
    <source>
        <dbReference type="SAM" id="MobiDB-lite"/>
    </source>
</evidence>
<organism evidence="2 3">
    <name type="scientific">Streptomyces paromomycinus</name>
    <name type="common">Streptomyces rimosus subsp. paromomycinus</name>
    <dbReference type="NCBI Taxonomy" id="92743"/>
    <lineage>
        <taxon>Bacteria</taxon>
        <taxon>Bacillati</taxon>
        <taxon>Actinomycetota</taxon>
        <taxon>Actinomycetes</taxon>
        <taxon>Kitasatosporales</taxon>
        <taxon>Streptomycetaceae</taxon>
        <taxon>Streptomyces</taxon>
    </lineage>
</organism>
<proteinExistence type="predicted"/>
<gene>
    <name evidence="2" type="ORF">GKJPGBOP_01473</name>
</gene>
<dbReference type="RefSeq" id="WP_246177248.1">
    <property type="nucleotide sequence ID" value="NZ_BHZD01000001.1"/>
</dbReference>
<dbReference type="EMBL" id="BHZD01000001">
    <property type="protein sequence ID" value="GCD41816.1"/>
    <property type="molecule type" value="Genomic_DNA"/>
</dbReference>